<protein>
    <submittedName>
        <fullName evidence="4">FAD-dependent monooxygenase</fullName>
    </submittedName>
</protein>
<gene>
    <name evidence="4" type="ORF">VSH64_21965</name>
</gene>
<keyword evidence="1" id="KW-0560">Oxidoreductase</keyword>
<dbReference type="Proteomes" id="UP001330812">
    <property type="component" value="Chromosome"/>
</dbReference>
<evidence type="ECO:0000313" key="4">
    <source>
        <dbReference type="EMBL" id="WSE34713.1"/>
    </source>
</evidence>
<dbReference type="InterPro" id="IPR050631">
    <property type="entry name" value="PheA/TfdB_FAD_monoxygenase"/>
</dbReference>
<dbReference type="InterPro" id="IPR036188">
    <property type="entry name" value="FAD/NAD-bd_sf"/>
</dbReference>
<dbReference type="InterPro" id="IPR002938">
    <property type="entry name" value="FAD-bd"/>
</dbReference>
<evidence type="ECO:0000313" key="5">
    <source>
        <dbReference type="Proteomes" id="UP001330812"/>
    </source>
</evidence>
<dbReference type="GO" id="GO:0004497">
    <property type="term" value="F:monooxygenase activity"/>
    <property type="evidence" value="ECO:0007669"/>
    <property type="project" value="UniProtKB-KW"/>
</dbReference>
<sequence length="379" mass="41393">MKILVVGGGPAGLYFATLAARALPRAEVTVREQNPKGVTYGWGVALMRSALDALRPSAPDLVDELATNATWHDVVGVGVDSGLVEVRTGAAGMNPRWWVLSLLEQHALAAGVVIDHESRMDPEALAFGDWDLVVGADGVNSGLRTALAEHFAPTVEMGDNWLAWYGTPKLLPLSILLQNTDAGMWVAHAGQFSAEMSNFTVEIGQDVYDAQGFADLSDAESLSVCEEVFAGWLDGAPLIANHSAWFQTKFVTCRNWTHENIVLIGDALHTVHPSIGSGTRFAMRDAVYLIDALDEARWDVAAGLRGFEEQRRPSAEGFQKAARRSLKWYETLPGRRVADPVSFAIEYFMRTGRIKYATLRGENKELFHAYETFGGAVRS</sequence>
<reference evidence="4 5" key="1">
    <citation type="journal article" date="2015" name="Int. J. Syst. Evol. Microbiol.">
        <title>Amycolatopsis rhabdoformis sp. nov., an actinomycete isolated from a tropical forest soil.</title>
        <authorList>
            <person name="Souza W.R."/>
            <person name="Silva R.E."/>
            <person name="Goodfellow M."/>
            <person name="Busarakam K."/>
            <person name="Figueiro F.S."/>
            <person name="Ferreira D."/>
            <person name="Rodrigues-Filho E."/>
            <person name="Moraes L.A.B."/>
            <person name="Zucchi T.D."/>
        </authorList>
    </citation>
    <scope>NUCLEOTIDE SEQUENCE [LARGE SCALE GENOMIC DNA]</scope>
    <source>
        <strain evidence="4 5">NCIMB 14900</strain>
    </source>
</reference>
<dbReference type="Gene3D" id="3.30.9.20">
    <property type="match status" value="1"/>
</dbReference>
<evidence type="ECO:0000256" key="2">
    <source>
        <dbReference type="ARBA" id="ARBA00023027"/>
    </source>
</evidence>
<proteinExistence type="predicted"/>
<keyword evidence="4" id="KW-0503">Monooxygenase</keyword>
<organism evidence="4 5">
    <name type="scientific">Amycolatopsis rhabdoformis</name>
    <dbReference type="NCBI Taxonomy" id="1448059"/>
    <lineage>
        <taxon>Bacteria</taxon>
        <taxon>Bacillati</taxon>
        <taxon>Actinomycetota</taxon>
        <taxon>Actinomycetes</taxon>
        <taxon>Pseudonocardiales</taxon>
        <taxon>Pseudonocardiaceae</taxon>
        <taxon>Amycolatopsis</taxon>
    </lineage>
</organism>
<dbReference type="EMBL" id="CP142149">
    <property type="protein sequence ID" value="WSE34713.1"/>
    <property type="molecule type" value="Genomic_DNA"/>
</dbReference>
<feature type="domain" description="FAD-binding" evidence="3">
    <location>
        <begin position="131"/>
        <end position="316"/>
    </location>
</feature>
<dbReference type="PANTHER" id="PTHR43476:SF4">
    <property type="entry name" value="BLR0106 PROTEIN"/>
    <property type="match status" value="1"/>
</dbReference>
<dbReference type="RefSeq" id="WP_326837521.1">
    <property type="nucleotide sequence ID" value="NZ_CP142149.1"/>
</dbReference>
<dbReference type="Pfam" id="PF01494">
    <property type="entry name" value="FAD_binding_3"/>
    <property type="match status" value="1"/>
</dbReference>
<accession>A0ABZ1ILP8</accession>
<dbReference type="PRINTS" id="PR00420">
    <property type="entry name" value="RNGMNOXGNASE"/>
</dbReference>
<dbReference type="PANTHER" id="PTHR43476">
    <property type="entry name" value="3-(3-HYDROXY-PHENYL)PROPIONATE/3-HYDROXYCINNAMIC ACID HYDROXYLASE"/>
    <property type="match status" value="1"/>
</dbReference>
<keyword evidence="5" id="KW-1185">Reference proteome</keyword>
<keyword evidence="2" id="KW-0520">NAD</keyword>
<dbReference type="SUPFAM" id="SSF51905">
    <property type="entry name" value="FAD/NAD(P)-binding domain"/>
    <property type="match status" value="1"/>
</dbReference>
<evidence type="ECO:0000259" key="3">
    <source>
        <dbReference type="Pfam" id="PF01494"/>
    </source>
</evidence>
<evidence type="ECO:0000256" key="1">
    <source>
        <dbReference type="ARBA" id="ARBA00023002"/>
    </source>
</evidence>
<dbReference type="Gene3D" id="3.50.50.60">
    <property type="entry name" value="FAD/NAD(P)-binding domain"/>
    <property type="match status" value="1"/>
</dbReference>
<name>A0ABZ1ILP8_9PSEU</name>